<dbReference type="SMART" id="SM00028">
    <property type="entry name" value="TPR"/>
    <property type="match status" value="5"/>
</dbReference>
<dbReference type="InterPro" id="IPR019734">
    <property type="entry name" value="TPR_rpt"/>
</dbReference>
<proteinExistence type="predicted"/>
<keyword evidence="1" id="KW-0802">TPR repeat</keyword>
<dbReference type="InterPro" id="IPR042197">
    <property type="entry name" value="Apaf_helical"/>
</dbReference>
<accession>A0ABW5GRW9</accession>
<sequence length="683" mass="72933">MHNALSGSAGQVVQARDIGSVTFAEAAIPTVVPALVPAAPATFVDRDLQLEKVLSEARSASTERGRPPVIVLRGMPGVGKTALLRRAAAKLGTRFPDGTLHAAFGAEGTSPAEALGRLLFALGVPEKLVPADFARRQDLYRSLTASKGLVAVFDDVTSAAQVEALRPNSGASVVLVAANSALDELYADGAVDVRLDPLPPEHGVELLGRICPDGRISAEGAAAAELVELCDGLPLALQVVGARLASRPQRTVQWLVDELAETNADTVNEKLARVVDTVYTDLPDEARTVYRVLGVLVGPHCSAELVAAMIGRPVARVRKDLEQLYACALIDEKADGTYTMHRMVRTHALGRAEAEDSEADRTGWLSRAVDWWLFGATAADVAITGRQRLRIADPARLLSADAKTPGALAGLAWFERELSNILAVLDAAAARGWHERVWQLFEASFAYFDARRPLASWYRAANVAVESAGIAGNVAAEARCRCLRAKALQELERYPQAAADLDRARELASGDEWLLASTYDFTGNLALREGRFDDALGWFRRALEINIALEHGRGTAMQTLFVGRALAGLGRNEEARETLERARALAVAAEAESVAAKALLATAAVCLAQGEFDQADLVLERAASSAKDVGQSAIEAEAATLRASAARKRGRAEEADRHARFAAEVYERMGSPRAGQVLAWLGV</sequence>
<evidence type="ECO:0000256" key="1">
    <source>
        <dbReference type="PROSITE-ProRule" id="PRU00339"/>
    </source>
</evidence>
<feature type="repeat" description="TPR" evidence="1">
    <location>
        <begin position="516"/>
        <end position="549"/>
    </location>
</feature>
<dbReference type="InterPro" id="IPR011990">
    <property type="entry name" value="TPR-like_helical_dom_sf"/>
</dbReference>
<organism evidence="3 4">
    <name type="scientific">Amycolatopsis samaneae</name>
    <dbReference type="NCBI Taxonomy" id="664691"/>
    <lineage>
        <taxon>Bacteria</taxon>
        <taxon>Bacillati</taxon>
        <taxon>Actinomycetota</taxon>
        <taxon>Actinomycetes</taxon>
        <taxon>Pseudonocardiales</taxon>
        <taxon>Pseudonocardiaceae</taxon>
        <taxon>Amycolatopsis</taxon>
    </lineage>
</organism>
<keyword evidence="4" id="KW-1185">Reference proteome</keyword>
<dbReference type="Gene3D" id="1.25.40.10">
    <property type="entry name" value="Tetratricopeptide repeat domain"/>
    <property type="match status" value="2"/>
</dbReference>
<dbReference type="PANTHER" id="PTHR47691">
    <property type="entry name" value="REGULATOR-RELATED"/>
    <property type="match status" value="1"/>
</dbReference>
<name>A0ABW5GRW9_9PSEU</name>
<feature type="domain" description="AAA+ ATPase" evidence="2">
    <location>
        <begin position="66"/>
        <end position="201"/>
    </location>
</feature>
<dbReference type="SMART" id="SM00382">
    <property type="entry name" value="AAA"/>
    <property type="match status" value="1"/>
</dbReference>
<dbReference type="Gene3D" id="1.10.8.430">
    <property type="entry name" value="Helical domain of apoptotic protease-activating factors"/>
    <property type="match status" value="1"/>
</dbReference>
<protein>
    <submittedName>
        <fullName evidence="3">Tetratricopeptide repeat protein</fullName>
    </submittedName>
</protein>
<dbReference type="Pfam" id="PF13424">
    <property type="entry name" value="TPR_12"/>
    <property type="match status" value="1"/>
</dbReference>
<gene>
    <name evidence="3" type="ORF">ACFSYJ_33620</name>
</gene>
<reference evidence="4" key="1">
    <citation type="journal article" date="2019" name="Int. J. Syst. Evol. Microbiol.">
        <title>The Global Catalogue of Microorganisms (GCM) 10K type strain sequencing project: providing services to taxonomists for standard genome sequencing and annotation.</title>
        <authorList>
            <consortium name="The Broad Institute Genomics Platform"/>
            <consortium name="The Broad Institute Genome Sequencing Center for Infectious Disease"/>
            <person name="Wu L."/>
            <person name="Ma J."/>
        </authorList>
    </citation>
    <scope>NUCLEOTIDE SEQUENCE [LARGE SCALE GENOMIC DNA]</scope>
    <source>
        <strain evidence="4">CGMCC 4.7643</strain>
    </source>
</reference>
<dbReference type="Gene3D" id="3.40.50.300">
    <property type="entry name" value="P-loop containing nucleotide triphosphate hydrolases"/>
    <property type="match status" value="1"/>
</dbReference>
<dbReference type="Proteomes" id="UP001597419">
    <property type="component" value="Unassembled WGS sequence"/>
</dbReference>
<dbReference type="InterPro" id="IPR027417">
    <property type="entry name" value="P-loop_NTPase"/>
</dbReference>
<dbReference type="SUPFAM" id="SSF48452">
    <property type="entry name" value="TPR-like"/>
    <property type="match status" value="1"/>
</dbReference>
<evidence type="ECO:0000313" key="3">
    <source>
        <dbReference type="EMBL" id="MFD2463595.1"/>
    </source>
</evidence>
<dbReference type="RefSeq" id="WP_345400651.1">
    <property type="nucleotide sequence ID" value="NZ_BAABHG010000011.1"/>
</dbReference>
<dbReference type="InterPro" id="IPR003593">
    <property type="entry name" value="AAA+_ATPase"/>
</dbReference>
<dbReference type="PROSITE" id="PS50005">
    <property type="entry name" value="TPR"/>
    <property type="match status" value="1"/>
</dbReference>
<evidence type="ECO:0000313" key="4">
    <source>
        <dbReference type="Proteomes" id="UP001597419"/>
    </source>
</evidence>
<comment type="caution">
    <text evidence="3">The sequence shown here is derived from an EMBL/GenBank/DDBJ whole genome shotgun (WGS) entry which is preliminary data.</text>
</comment>
<dbReference type="EMBL" id="JBHUKU010000021">
    <property type="protein sequence ID" value="MFD2463595.1"/>
    <property type="molecule type" value="Genomic_DNA"/>
</dbReference>
<dbReference type="SUPFAM" id="SSF52540">
    <property type="entry name" value="P-loop containing nucleoside triphosphate hydrolases"/>
    <property type="match status" value="1"/>
</dbReference>
<dbReference type="PANTHER" id="PTHR47691:SF3">
    <property type="entry name" value="HTH-TYPE TRANSCRIPTIONAL REGULATOR RV0890C-RELATED"/>
    <property type="match status" value="1"/>
</dbReference>
<evidence type="ECO:0000259" key="2">
    <source>
        <dbReference type="SMART" id="SM00382"/>
    </source>
</evidence>
<dbReference type="PRINTS" id="PR00364">
    <property type="entry name" value="DISEASERSIST"/>
</dbReference>